<dbReference type="Gene3D" id="1.20.5.1930">
    <property type="match status" value="1"/>
</dbReference>
<feature type="domain" description="7TM-DISM receptor extracellular" evidence="10">
    <location>
        <begin position="183"/>
        <end position="345"/>
    </location>
</feature>
<feature type="chain" id="PRO_5020343476" description="histidine kinase" evidence="8">
    <location>
        <begin position="20"/>
        <end position="605"/>
    </location>
</feature>
<feature type="signal peptide" evidence="8">
    <location>
        <begin position="1"/>
        <end position="19"/>
    </location>
</feature>
<evidence type="ECO:0000256" key="7">
    <source>
        <dbReference type="SAM" id="Phobius"/>
    </source>
</evidence>
<evidence type="ECO:0000259" key="10">
    <source>
        <dbReference type="Pfam" id="PF07695"/>
    </source>
</evidence>
<accession>A0A4R1BEK5</accession>
<gene>
    <name evidence="11" type="ORF">EZJ19_06475</name>
</gene>
<dbReference type="InterPro" id="IPR003594">
    <property type="entry name" value="HATPase_dom"/>
</dbReference>
<dbReference type="Pfam" id="PF07695">
    <property type="entry name" value="7TMR-DISM_7TM"/>
    <property type="match status" value="1"/>
</dbReference>
<dbReference type="InterPro" id="IPR036890">
    <property type="entry name" value="HATPase_C_sf"/>
</dbReference>
<dbReference type="EMBL" id="SJZB01000025">
    <property type="protein sequence ID" value="TCJ15551.1"/>
    <property type="molecule type" value="Genomic_DNA"/>
</dbReference>
<evidence type="ECO:0000256" key="1">
    <source>
        <dbReference type="ARBA" id="ARBA00000085"/>
    </source>
</evidence>
<keyword evidence="3" id="KW-0808">Transferase</keyword>
<evidence type="ECO:0000256" key="2">
    <source>
        <dbReference type="ARBA" id="ARBA00012438"/>
    </source>
</evidence>
<keyword evidence="8" id="KW-0732">Signal</keyword>
<keyword evidence="7" id="KW-1133">Transmembrane helix</keyword>
<dbReference type="SUPFAM" id="SSF49785">
    <property type="entry name" value="Galactose-binding domain-like"/>
    <property type="match status" value="1"/>
</dbReference>
<feature type="coiled-coil region" evidence="6">
    <location>
        <begin position="383"/>
        <end position="417"/>
    </location>
</feature>
<feature type="transmembrane region" description="Helical" evidence="7">
    <location>
        <begin position="234"/>
        <end position="255"/>
    </location>
</feature>
<evidence type="ECO:0000256" key="4">
    <source>
        <dbReference type="ARBA" id="ARBA00022777"/>
    </source>
</evidence>
<comment type="catalytic activity">
    <reaction evidence="1">
        <text>ATP + protein L-histidine = ADP + protein N-phospho-L-histidine.</text>
        <dbReference type="EC" id="2.7.13.3"/>
    </reaction>
</comment>
<dbReference type="OrthoDB" id="9811306at2"/>
<dbReference type="EC" id="2.7.13.3" evidence="2"/>
<keyword evidence="4 11" id="KW-0418">Kinase</keyword>
<dbReference type="InterPro" id="IPR050482">
    <property type="entry name" value="Sensor_HK_TwoCompSys"/>
</dbReference>
<name>A0A4R1BEK5_9PROT</name>
<dbReference type="PANTHER" id="PTHR24421">
    <property type="entry name" value="NITRATE/NITRITE SENSOR PROTEIN NARX-RELATED"/>
    <property type="match status" value="1"/>
</dbReference>
<dbReference type="InterPro" id="IPR008979">
    <property type="entry name" value="Galactose-bd-like_sf"/>
</dbReference>
<evidence type="ECO:0000259" key="9">
    <source>
        <dbReference type="Pfam" id="PF02518"/>
    </source>
</evidence>
<evidence type="ECO:0000256" key="3">
    <source>
        <dbReference type="ARBA" id="ARBA00022679"/>
    </source>
</evidence>
<evidence type="ECO:0000256" key="6">
    <source>
        <dbReference type="SAM" id="Coils"/>
    </source>
</evidence>
<feature type="transmembrane region" description="Helical" evidence="7">
    <location>
        <begin position="319"/>
        <end position="339"/>
    </location>
</feature>
<dbReference type="Pfam" id="PF02518">
    <property type="entry name" value="HATPase_c"/>
    <property type="match status" value="1"/>
</dbReference>
<dbReference type="Gene3D" id="3.30.565.10">
    <property type="entry name" value="Histidine kinase-like ATPase, C-terminal domain"/>
    <property type="match status" value="1"/>
</dbReference>
<dbReference type="GO" id="GO:0000160">
    <property type="term" value="P:phosphorelay signal transduction system"/>
    <property type="evidence" value="ECO:0007669"/>
    <property type="project" value="UniProtKB-KW"/>
</dbReference>
<dbReference type="RefSeq" id="WP_131445757.1">
    <property type="nucleotide sequence ID" value="NZ_SJZB01000025.1"/>
</dbReference>
<dbReference type="PANTHER" id="PTHR24421:SF10">
    <property type="entry name" value="NITRATE_NITRITE SENSOR PROTEIN NARQ"/>
    <property type="match status" value="1"/>
</dbReference>
<evidence type="ECO:0000313" key="11">
    <source>
        <dbReference type="EMBL" id="TCJ15551.1"/>
    </source>
</evidence>
<proteinExistence type="predicted"/>
<organism evidence="11 12">
    <name type="scientific">Parasulfuritortus cantonensis</name>
    <dbReference type="NCBI Taxonomy" id="2528202"/>
    <lineage>
        <taxon>Bacteria</taxon>
        <taxon>Pseudomonadati</taxon>
        <taxon>Pseudomonadota</taxon>
        <taxon>Betaproteobacteria</taxon>
        <taxon>Nitrosomonadales</taxon>
        <taxon>Thiobacillaceae</taxon>
        <taxon>Parasulfuritortus</taxon>
    </lineage>
</organism>
<keyword evidence="7" id="KW-0472">Membrane</keyword>
<evidence type="ECO:0000256" key="8">
    <source>
        <dbReference type="SAM" id="SignalP"/>
    </source>
</evidence>
<dbReference type="AlphaFoldDB" id="A0A4R1BEK5"/>
<sequence length="605" mass="67155">MRALLGLVLLLALLGGARAEPVQRLEHADFVPDGAARPPPDGAAWQAVELPDHWRARKPELTAERGWYRLRFRVPAEPDPLQAVYLPKLIMNAQVWLNGVPIGDGGRFEEPVARNWNRPLLFLVPPGLLRAGANTLYVRLRGHAYTQAALHPVLVGPEAQLREPYERAYFLNITVNQTATLLIGAIGLLALSLWLRRRRDTAYAYFGVSALVWAAQSTNLYVRNVPLPTADWEILSNAGFQVFSGFLLISLLRFVSAGGARLVTLLWAGIVAAPVTLWLVPAAYYLDLTAAWHLFTLLCGVTTLLLLLRAAFRFGNREARWLVAAMGLVLLLAAHDWLIHSQHLWSRHAGHWPFNDVFLLHYSAPLIFLAIGLIMTGRYVRVLNEFEVLNDRLEERVEAKQTELSASYARMRQLETEQAVADERERIYRDLHDDVGAKLLTLVYRSATPADADLARSALQDLRDVVSRTAAESYELEEVVADWRAECEKRLADAGIAVDWCQDDDLDTLRLSRQQALDLGRILREAVSNVIRHAGASRVAVDLVRRDGRLSLTVRDDGCGCAGPGARRPGRGVHNMEARAARLGGSLRRDSLAAGGCAVAVEVPL</sequence>
<reference evidence="11 12" key="1">
    <citation type="submission" date="2019-03" db="EMBL/GenBank/DDBJ databases">
        <title>Genome sequence of Thiobacillaceae bacterium LSR1, a sulfur-oxidizing bacterium isolated from freshwater sediment.</title>
        <authorList>
            <person name="Li S."/>
        </authorList>
    </citation>
    <scope>NUCLEOTIDE SEQUENCE [LARGE SCALE GENOMIC DNA]</scope>
    <source>
        <strain evidence="11 12">LSR1</strain>
    </source>
</reference>
<comment type="caution">
    <text evidence="11">The sequence shown here is derived from an EMBL/GenBank/DDBJ whole genome shotgun (WGS) entry which is preliminary data.</text>
</comment>
<feature type="transmembrane region" description="Helical" evidence="7">
    <location>
        <begin position="290"/>
        <end position="312"/>
    </location>
</feature>
<keyword evidence="6" id="KW-0175">Coiled coil</keyword>
<dbReference type="CDD" id="cd16917">
    <property type="entry name" value="HATPase_UhpB-NarQ-NarX-like"/>
    <property type="match status" value="1"/>
</dbReference>
<feature type="transmembrane region" description="Helical" evidence="7">
    <location>
        <begin position="262"/>
        <end position="284"/>
    </location>
</feature>
<feature type="transmembrane region" description="Helical" evidence="7">
    <location>
        <begin position="169"/>
        <end position="195"/>
    </location>
</feature>
<evidence type="ECO:0000256" key="5">
    <source>
        <dbReference type="ARBA" id="ARBA00023012"/>
    </source>
</evidence>
<feature type="transmembrane region" description="Helical" evidence="7">
    <location>
        <begin position="202"/>
        <end position="222"/>
    </location>
</feature>
<keyword evidence="12" id="KW-1185">Reference proteome</keyword>
<feature type="domain" description="Histidine kinase/HSP90-like ATPase" evidence="9">
    <location>
        <begin position="516"/>
        <end position="605"/>
    </location>
</feature>
<dbReference type="SUPFAM" id="SSF55874">
    <property type="entry name" value="ATPase domain of HSP90 chaperone/DNA topoisomerase II/histidine kinase"/>
    <property type="match status" value="1"/>
</dbReference>
<evidence type="ECO:0000313" key="12">
    <source>
        <dbReference type="Proteomes" id="UP000295443"/>
    </source>
</evidence>
<keyword evidence="7" id="KW-0812">Transmembrane</keyword>
<dbReference type="Gene3D" id="2.60.120.260">
    <property type="entry name" value="Galactose-binding domain-like"/>
    <property type="match status" value="1"/>
</dbReference>
<keyword evidence="5" id="KW-0902">Two-component regulatory system</keyword>
<dbReference type="InterPro" id="IPR011623">
    <property type="entry name" value="7TMR_DISM_rcpt_extracell_dom1"/>
</dbReference>
<feature type="transmembrane region" description="Helical" evidence="7">
    <location>
        <begin position="359"/>
        <end position="380"/>
    </location>
</feature>
<dbReference type="Proteomes" id="UP000295443">
    <property type="component" value="Unassembled WGS sequence"/>
</dbReference>
<dbReference type="GO" id="GO:0004673">
    <property type="term" value="F:protein histidine kinase activity"/>
    <property type="evidence" value="ECO:0007669"/>
    <property type="project" value="UniProtKB-EC"/>
</dbReference>
<protein>
    <recommendedName>
        <fullName evidence="2">histidine kinase</fullName>
        <ecNumber evidence="2">2.7.13.3</ecNumber>
    </recommendedName>
</protein>